<evidence type="ECO:0000313" key="14">
    <source>
        <dbReference type="Proteomes" id="UP000002350"/>
    </source>
</evidence>
<dbReference type="InterPro" id="IPR012291">
    <property type="entry name" value="CBM2_carb-bd_dom_sf"/>
</dbReference>
<dbReference type="GO" id="GO:0030247">
    <property type="term" value="F:polysaccharide binding"/>
    <property type="evidence" value="ECO:0007669"/>
    <property type="project" value="UniProtKB-UniRule"/>
</dbReference>
<dbReference type="PROSITE" id="PS00655">
    <property type="entry name" value="GLYCOSYL_HYDROL_F6_1"/>
    <property type="match status" value="1"/>
</dbReference>
<keyword evidence="2 9" id="KW-0378">Hydrolase</keyword>
<evidence type="ECO:0000259" key="12">
    <source>
        <dbReference type="PROSITE" id="PS51173"/>
    </source>
</evidence>
<dbReference type="PRINTS" id="PR00733">
    <property type="entry name" value="GLHYDRLASE6"/>
</dbReference>
<dbReference type="InterPro" id="IPR000601">
    <property type="entry name" value="PKD_dom"/>
</dbReference>
<keyword evidence="6 9" id="KW-0326">Glycosidase</keyword>
<keyword evidence="5 9" id="KW-0119">Carbohydrate metabolism</keyword>
<dbReference type="PANTHER" id="PTHR34876">
    <property type="match status" value="1"/>
</dbReference>
<evidence type="ECO:0000256" key="9">
    <source>
        <dbReference type="RuleBase" id="RU361186"/>
    </source>
</evidence>
<accession>D4ZGP3</accession>
<evidence type="ECO:0000256" key="4">
    <source>
        <dbReference type="ARBA" id="ARBA00023157"/>
    </source>
</evidence>
<sequence length="826" mass="88167">MKRTKLSQAMRGLSVGIGLMGLNMASGYAAVCEYSIDNEWNTGFVAKVSITNDGPDDIQAWQLTWDYAGANRISSSWNVSLTGNNPYSAAGSGWNNNVPAGGNVEFGFQGTKNGEDAEIPLLQGDICTPANSAPLAVATADLTQGEAPLIVTLDATQSTDADNDYNELTFSWSFSDGTSATGDMVSHSFTSVGSHSATVTVSDGNSSSSKTIAIEVLGNHAPVATATVSTPSGKAPLATTFDATASSDVDNDDLTYEWDFGDGTTSSLASPEHTFVANGDYQVNLTVSDGELSDTTVLSIHVGDEILHVENPFSGVSHYVDSVWAAKAAAEPGGEAIANVSTAVWMDRIGAITDGIGLRGHLDEALAQNAGMFMFVVYDLPNRDCAALASNGELRISENGMQRYKEEYIGPIVDIISDPKYASLRIVTIIEVDSLPNLVTNLGIADCAEADGPDGYRDGIRHTLNELGGIPNVYTYLDIAHSGWLGWSSNFGTAIDLVADVITSTDGGWDNLDGFISNSANYTPVVEPYLPDPQLSVGGMPIRSADFFEWNDYFEEKSYVQDWREAMIALGAPESLGMLIDTSRNGWGGAARPTEVSQADDIDVYVDASRVDRRFHRGNWCNQAGGVGFKPWADPYVGIDAFVWVKPPGESDGISDPNFTPDPNDPAKRHDGMCDPEANSHYNAAYKTGSMANAPHAGRWFPEQFAVLLANAYPDVKDPAGPPPPPPPPRDDCPGLDASNPLVISEMGTRNLVDLGCEAPIHVLFSQPIPRNLYVENTDGPFNVELTYDGTTTPVSGHFKSLGLVGVEKVTLMRIDGATTLELRFD</sequence>
<keyword evidence="7 9" id="KW-0624">Polysaccharide degradation</keyword>
<dbReference type="Pfam" id="PF18911">
    <property type="entry name" value="PKD_4"/>
    <property type="match status" value="2"/>
</dbReference>
<keyword evidence="1" id="KW-0732">Signal</keyword>
<dbReference type="SMART" id="SM00637">
    <property type="entry name" value="CBD_II"/>
    <property type="match status" value="1"/>
</dbReference>
<evidence type="ECO:0000313" key="13">
    <source>
        <dbReference type="EMBL" id="BAJ00842.1"/>
    </source>
</evidence>
<dbReference type="InterPro" id="IPR001919">
    <property type="entry name" value="CBD2"/>
</dbReference>
<dbReference type="InterPro" id="IPR022409">
    <property type="entry name" value="PKD/Chitinase_dom"/>
</dbReference>
<evidence type="ECO:0000256" key="8">
    <source>
        <dbReference type="PROSITE-ProRule" id="PRU10056"/>
    </source>
</evidence>
<dbReference type="CAZy" id="CBM2">
    <property type="family name" value="Carbohydrate-Binding Module Family 2"/>
</dbReference>
<dbReference type="Gene3D" id="2.60.40.10">
    <property type="entry name" value="Immunoglobulins"/>
    <property type="match status" value="2"/>
</dbReference>
<dbReference type="STRING" id="637905.SVI_0871"/>
<feature type="active site" evidence="8">
    <location>
        <position position="384"/>
    </location>
</feature>
<name>D4ZGP3_SHEVD</name>
<keyword evidence="4" id="KW-1015">Disulfide bond</keyword>
<evidence type="ECO:0000256" key="5">
    <source>
        <dbReference type="ARBA" id="ARBA00023277"/>
    </source>
</evidence>
<dbReference type="AlphaFoldDB" id="D4ZGP3"/>
<dbReference type="Pfam" id="PF00553">
    <property type="entry name" value="CBM_2"/>
    <property type="match status" value="1"/>
</dbReference>
<dbReference type="PROSITE" id="PS51173">
    <property type="entry name" value="CBM2"/>
    <property type="match status" value="1"/>
</dbReference>
<dbReference type="KEGG" id="svo:SVI_0871"/>
<dbReference type="eggNOG" id="COG3291">
    <property type="taxonomic scope" value="Bacteria"/>
</dbReference>
<keyword evidence="14" id="KW-1185">Reference proteome</keyword>
<reference evidence="14" key="1">
    <citation type="journal article" date="2010" name="Mol. Biosyst.">
        <title>Complete genome sequence and comparative analysis of Shewanella violacea, a psychrophilic and piezophilic bacterium from deep sea floor sediments.</title>
        <authorList>
            <person name="Aono E."/>
            <person name="Baba T."/>
            <person name="Ara T."/>
            <person name="Nishi T."/>
            <person name="Nakamichi T."/>
            <person name="Inamoto E."/>
            <person name="Toyonaga H."/>
            <person name="Hasegawa M."/>
            <person name="Takai Y."/>
            <person name="Okumura Y."/>
            <person name="Baba M."/>
            <person name="Tomita M."/>
            <person name="Kato C."/>
            <person name="Oshima T."/>
            <person name="Nakasone K."/>
            <person name="Mori H."/>
        </authorList>
    </citation>
    <scope>NUCLEOTIDE SEQUENCE [LARGE SCALE GENOMIC DNA]</scope>
    <source>
        <strain evidence="14">JCM 10179 / CIP 106290 / LMG 19151 / DSS12</strain>
    </source>
</reference>
<feature type="domain" description="PKD" evidence="11">
    <location>
        <begin position="222"/>
        <end position="289"/>
    </location>
</feature>
<dbReference type="SMART" id="SM00089">
    <property type="entry name" value="PKD"/>
    <property type="match status" value="2"/>
</dbReference>
<dbReference type="GO" id="GO:0004553">
    <property type="term" value="F:hydrolase activity, hydrolyzing O-glycosyl compounds"/>
    <property type="evidence" value="ECO:0007669"/>
    <property type="project" value="InterPro"/>
</dbReference>
<dbReference type="EC" id="3.2.1.-" evidence="9"/>
<organism evidence="13 14">
    <name type="scientific">Shewanella violacea (strain JCM 10179 / CIP 106290 / LMG 19151 / DSS12)</name>
    <dbReference type="NCBI Taxonomy" id="637905"/>
    <lineage>
        <taxon>Bacteria</taxon>
        <taxon>Pseudomonadati</taxon>
        <taxon>Pseudomonadota</taxon>
        <taxon>Gammaproteobacteria</taxon>
        <taxon>Alteromonadales</taxon>
        <taxon>Shewanellaceae</taxon>
        <taxon>Shewanella</taxon>
    </lineage>
</organism>
<dbReference type="InterPro" id="IPR016288">
    <property type="entry name" value="Beta_cellobiohydrolase"/>
</dbReference>
<dbReference type="CAZy" id="GH6">
    <property type="family name" value="Glycoside Hydrolase Family 6"/>
</dbReference>
<keyword evidence="3 9" id="KW-0136">Cellulose degradation</keyword>
<evidence type="ECO:0000256" key="2">
    <source>
        <dbReference type="ARBA" id="ARBA00022801"/>
    </source>
</evidence>
<feature type="domain" description="CBM2" evidence="12">
    <location>
        <begin position="25"/>
        <end position="130"/>
    </location>
</feature>
<dbReference type="InterPro" id="IPR001524">
    <property type="entry name" value="Glyco_hydro_6_CS"/>
</dbReference>
<proteinExistence type="inferred from homology"/>
<dbReference type="SUPFAM" id="SSF51989">
    <property type="entry name" value="Glycosyl hydrolases family 6, cellulases"/>
    <property type="match status" value="1"/>
</dbReference>
<dbReference type="InterPro" id="IPR035986">
    <property type="entry name" value="PKD_dom_sf"/>
</dbReference>
<evidence type="ECO:0000256" key="3">
    <source>
        <dbReference type="ARBA" id="ARBA00023001"/>
    </source>
</evidence>
<feature type="domain" description="PKD" evidence="11">
    <location>
        <begin position="134"/>
        <end position="216"/>
    </location>
</feature>
<dbReference type="CDD" id="cd00146">
    <property type="entry name" value="PKD"/>
    <property type="match status" value="2"/>
</dbReference>
<dbReference type="HOGENOM" id="CLU_015488_3_1_6"/>
<dbReference type="Gene3D" id="3.20.20.40">
    <property type="entry name" value="1, 4-beta cellobiohydrolase"/>
    <property type="match status" value="1"/>
</dbReference>
<comment type="similarity">
    <text evidence="9">Belongs to the glycosyl hydrolase family 6.</text>
</comment>
<dbReference type="eggNOG" id="COG5297">
    <property type="taxonomic scope" value="Bacteria"/>
</dbReference>
<dbReference type="GO" id="GO:0030245">
    <property type="term" value="P:cellulose catabolic process"/>
    <property type="evidence" value="ECO:0007669"/>
    <property type="project" value="UniProtKB-KW"/>
</dbReference>
<dbReference type="InterPro" id="IPR008965">
    <property type="entry name" value="CBM2/CBM3_carb-bd_dom_sf"/>
</dbReference>
<dbReference type="Proteomes" id="UP000002350">
    <property type="component" value="Chromosome"/>
</dbReference>
<gene>
    <name evidence="13" type="ordered locus">SVI_0871</name>
</gene>
<evidence type="ECO:0000259" key="11">
    <source>
        <dbReference type="PROSITE" id="PS50093"/>
    </source>
</evidence>
<evidence type="ECO:0000256" key="1">
    <source>
        <dbReference type="ARBA" id="ARBA00022729"/>
    </source>
</evidence>
<evidence type="ECO:0000256" key="10">
    <source>
        <dbReference type="SAM" id="MobiDB-lite"/>
    </source>
</evidence>
<dbReference type="PANTHER" id="PTHR34876:SF4">
    <property type="entry name" value="1,4-BETA-D-GLUCAN CELLOBIOHYDROLASE C-RELATED"/>
    <property type="match status" value="1"/>
</dbReference>
<dbReference type="InterPro" id="IPR013783">
    <property type="entry name" value="Ig-like_fold"/>
</dbReference>
<evidence type="ECO:0000256" key="6">
    <source>
        <dbReference type="ARBA" id="ARBA00023295"/>
    </source>
</evidence>
<dbReference type="RefSeq" id="WP_013050153.1">
    <property type="nucleotide sequence ID" value="NC_014012.1"/>
</dbReference>
<dbReference type="EMBL" id="AP011177">
    <property type="protein sequence ID" value="BAJ00842.1"/>
    <property type="molecule type" value="Genomic_DNA"/>
</dbReference>
<dbReference type="InterPro" id="IPR036434">
    <property type="entry name" value="Beta_cellobiohydrolase_sf"/>
</dbReference>
<feature type="region of interest" description="Disordered" evidence="10">
    <location>
        <begin position="714"/>
        <end position="738"/>
    </location>
</feature>
<dbReference type="Gene3D" id="2.60.40.290">
    <property type="match status" value="1"/>
</dbReference>
<dbReference type="PROSITE" id="PS50093">
    <property type="entry name" value="PKD"/>
    <property type="match status" value="2"/>
</dbReference>
<evidence type="ECO:0000256" key="7">
    <source>
        <dbReference type="ARBA" id="ARBA00023326"/>
    </source>
</evidence>
<dbReference type="SUPFAM" id="SSF49384">
    <property type="entry name" value="Carbohydrate-binding domain"/>
    <property type="match status" value="1"/>
</dbReference>
<dbReference type="Pfam" id="PF01341">
    <property type="entry name" value="Glyco_hydro_6"/>
    <property type="match status" value="1"/>
</dbReference>
<dbReference type="SUPFAM" id="SSF49299">
    <property type="entry name" value="PKD domain"/>
    <property type="match status" value="2"/>
</dbReference>
<protein>
    <recommendedName>
        <fullName evidence="9">Glucanase</fullName>
        <ecNumber evidence="9">3.2.1.-</ecNumber>
    </recommendedName>
</protein>